<dbReference type="Pfam" id="PF15035">
    <property type="entry name" value="Rootletin"/>
    <property type="match status" value="1"/>
</dbReference>
<dbReference type="Proteomes" id="UP000664991">
    <property type="component" value="Unassembled WGS sequence"/>
</dbReference>
<feature type="coiled-coil region" evidence="2">
    <location>
        <begin position="331"/>
        <end position="428"/>
    </location>
</feature>
<keyword evidence="1 2" id="KW-0175">Coiled coil</keyword>
<feature type="domain" description="Rootletin-like coiled-coil" evidence="4">
    <location>
        <begin position="141"/>
        <end position="317"/>
    </location>
</feature>
<protein>
    <recommendedName>
        <fullName evidence="4">Rootletin-like coiled-coil domain-containing protein</fullName>
    </recommendedName>
</protein>
<dbReference type="InterPro" id="IPR055167">
    <property type="entry name" value="Rootletin-like_CC"/>
</dbReference>
<dbReference type="PANTHER" id="PTHR23159:SF17">
    <property type="entry name" value="ROOTLETIN"/>
    <property type="match status" value="1"/>
</dbReference>
<evidence type="ECO:0000256" key="3">
    <source>
        <dbReference type="SAM" id="MobiDB-lite"/>
    </source>
</evidence>
<dbReference type="GO" id="GO:0007098">
    <property type="term" value="P:centrosome cycle"/>
    <property type="evidence" value="ECO:0007669"/>
    <property type="project" value="TreeGrafter"/>
</dbReference>
<dbReference type="PANTHER" id="PTHR23159">
    <property type="entry name" value="CENTROSOMAL PROTEIN 2"/>
    <property type="match status" value="1"/>
</dbReference>
<reference evidence="5 6" key="1">
    <citation type="submission" date="2020-12" db="EMBL/GenBank/DDBJ databases">
        <title>De novo assembly of Tibetan sheep genome.</title>
        <authorList>
            <person name="Li X."/>
        </authorList>
    </citation>
    <scope>NUCLEOTIDE SEQUENCE [LARGE SCALE GENOMIC DNA]</scope>
    <source>
        <tissue evidence="5">Heart</tissue>
    </source>
</reference>
<feature type="compositionally biased region" description="Low complexity" evidence="3">
    <location>
        <begin position="482"/>
        <end position="494"/>
    </location>
</feature>
<feature type="coiled-coil region" evidence="2">
    <location>
        <begin position="550"/>
        <end position="661"/>
    </location>
</feature>
<gene>
    <name evidence="5" type="ORF">JEQ12_010197</name>
</gene>
<sequence>MSLGLEQSLEVVIQTLERSLLGSGLAQDSRPARLSARIREIITRSLSQPESAGPAPEMASMLSLQEENQLLQQELSRVEDLLAQSRAERDELAIKYSAASERLQQAVRRESGEPEAQESRGLALQSVELRRQLQEEQASYRRKLQAYQEGQQRQAQLVQRLQAKILQCKKKSSETEQQLLERCTELEQLRLRDAGHSQDLESALVRLEEEQQRSTSLAQVNALLREQLDQASSANQALRDDIRKVTSDWARSRQELEQREAAWRREGESFNAYFSHEHSRLLLVWRQVVGARRLISEVKTATERDLLQLGGELARTSRAIQEAGLGLSVGLRLAESRAEASLEKQALLEEQLRSKELQEQELARLQLQSNLDKANLSDRVTELAVTVARLQDQNLEKDQLNKALSEKLEALESLRLQEQAALEAEEGEGLQQTLRDMAQAVLSDTDSGVQLSGSERTADTSDGSLRGLSGARTPSPPRRPSPGRGRSPRRGPSPACSDSTLALIHSALHKRQLQVQSRLVYILRRARASLDSVILPQDMRGRYEASQDLLGTLRKQLSDSEGERRALEEQLQRLRDDADGAARAQEDAQREAQRLRSTVDLLNREKDSLAHSLHAAKQQAEELRQEREKLQVAQEELRRQRDQLEEEREDAAQDCTRARRELERRRVASGAELGPGPWLSLGAREH</sequence>
<evidence type="ECO:0000313" key="5">
    <source>
        <dbReference type="EMBL" id="KAG5214411.1"/>
    </source>
</evidence>
<dbReference type="AlphaFoldDB" id="A0A836AP74"/>
<evidence type="ECO:0000259" key="4">
    <source>
        <dbReference type="Pfam" id="PF15035"/>
    </source>
</evidence>
<dbReference type="Gene3D" id="1.10.287.1490">
    <property type="match status" value="1"/>
</dbReference>
<dbReference type="EMBL" id="JAEMGP010000002">
    <property type="protein sequence ID" value="KAG5214411.1"/>
    <property type="molecule type" value="Genomic_DNA"/>
</dbReference>
<feature type="coiled-coil region" evidence="2">
    <location>
        <begin position="61"/>
        <end position="178"/>
    </location>
</feature>
<feature type="region of interest" description="Disordered" evidence="3">
    <location>
        <begin position="444"/>
        <end position="497"/>
    </location>
</feature>
<organism evidence="5 6">
    <name type="scientific">Ovis aries</name>
    <name type="common">Sheep</name>
    <dbReference type="NCBI Taxonomy" id="9940"/>
    <lineage>
        <taxon>Eukaryota</taxon>
        <taxon>Metazoa</taxon>
        <taxon>Chordata</taxon>
        <taxon>Craniata</taxon>
        <taxon>Vertebrata</taxon>
        <taxon>Euteleostomi</taxon>
        <taxon>Mammalia</taxon>
        <taxon>Eutheria</taxon>
        <taxon>Laurasiatheria</taxon>
        <taxon>Artiodactyla</taxon>
        <taxon>Ruminantia</taxon>
        <taxon>Pecora</taxon>
        <taxon>Bovidae</taxon>
        <taxon>Caprinae</taxon>
        <taxon>Ovis</taxon>
    </lineage>
</organism>
<feature type="coiled-coil region" evidence="2">
    <location>
        <begin position="221"/>
        <end position="248"/>
    </location>
</feature>
<dbReference type="GO" id="GO:0005814">
    <property type="term" value="C:centriole"/>
    <property type="evidence" value="ECO:0007669"/>
    <property type="project" value="TreeGrafter"/>
</dbReference>
<feature type="region of interest" description="Disordered" evidence="3">
    <location>
        <begin position="663"/>
        <end position="686"/>
    </location>
</feature>
<evidence type="ECO:0000256" key="1">
    <source>
        <dbReference type="ARBA" id="ARBA00023054"/>
    </source>
</evidence>
<proteinExistence type="predicted"/>
<comment type="caution">
    <text evidence="5">The sequence shown here is derived from an EMBL/GenBank/DDBJ whole genome shotgun (WGS) entry which is preliminary data.</text>
</comment>
<feature type="compositionally biased region" description="Polar residues" evidence="3">
    <location>
        <begin position="444"/>
        <end position="463"/>
    </location>
</feature>
<evidence type="ECO:0000313" key="6">
    <source>
        <dbReference type="Proteomes" id="UP000664991"/>
    </source>
</evidence>
<dbReference type="GO" id="GO:0005813">
    <property type="term" value="C:centrosome"/>
    <property type="evidence" value="ECO:0007669"/>
    <property type="project" value="TreeGrafter"/>
</dbReference>
<name>A0A836AP74_SHEEP</name>
<evidence type="ECO:0000256" key="2">
    <source>
        <dbReference type="SAM" id="Coils"/>
    </source>
</evidence>
<accession>A0A836AP74</accession>